<keyword evidence="8" id="KW-1185">Reference proteome</keyword>
<dbReference type="InterPro" id="IPR001182">
    <property type="entry name" value="FtsW/RodA"/>
</dbReference>
<gene>
    <name evidence="7" type="ORF">bsdtb5_24990</name>
</gene>
<evidence type="ECO:0000256" key="5">
    <source>
        <dbReference type="ARBA" id="ARBA00023136"/>
    </source>
</evidence>
<evidence type="ECO:0000256" key="3">
    <source>
        <dbReference type="ARBA" id="ARBA00022960"/>
    </source>
</evidence>
<dbReference type="Proteomes" id="UP000595897">
    <property type="component" value="Chromosome"/>
</dbReference>
<evidence type="ECO:0000256" key="1">
    <source>
        <dbReference type="ARBA" id="ARBA00004141"/>
    </source>
</evidence>
<feature type="transmembrane region" description="Helical" evidence="6">
    <location>
        <begin position="135"/>
        <end position="154"/>
    </location>
</feature>
<dbReference type="Pfam" id="PF01098">
    <property type="entry name" value="FTSW_RODA_SPOVE"/>
    <property type="match status" value="1"/>
</dbReference>
<evidence type="ECO:0000256" key="6">
    <source>
        <dbReference type="SAM" id="Phobius"/>
    </source>
</evidence>
<evidence type="ECO:0000256" key="4">
    <source>
        <dbReference type="ARBA" id="ARBA00022989"/>
    </source>
</evidence>
<feature type="transmembrane region" description="Helical" evidence="6">
    <location>
        <begin position="160"/>
        <end position="177"/>
    </location>
</feature>
<dbReference type="GO" id="GO:0032153">
    <property type="term" value="C:cell division site"/>
    <property type="evidence" value="ECO:0007669"/>
    <property type="project" value="TreeGrafter"/>
</dbReference>
<dbReference type="GO" id="GO:0015648">
    <property type="term" value="F:lipid-linked peptidoglycan transporter activity"/>
    <property type="evidence" value="ECO:0007669"/>
    <property type="project" value="TreeGrafter"/>
</dbReference>
<keyword evidence="5 6" id="KW-0472">Membrane</keyword>
<proteinExistence type="predicted"/>
<feature type="transmembrane region" description="Helical" evidence="6">
    <location>
        <begin position="278"/>
        <end position="299"/>
    </location>
</feature>
<keyword evidence="3" id="KW-0133">Cell shape</keyword>
<evidence type="ECO:0000313" key="7">
    <source>
        <dbReference type="EMBL" id="BCN31204.1"/>
    </source>
</evidence>
<evidence type="ECO:0000256" key="2">
    <source>
        <dbReference type="ARBA" id="ARBA00022692"/>
    </source>
</evidence>
<dbReference type="RefSeq" id="WP_271712345.1">
    <property type="nucleotide sequence ID" value="NZ_AP024169.1"/>
</dbReference>
<dbReference type="PANTHER" id="PTHR30474:SF1">
    <property type="entry name" value="PEPTIDOGLYCAN GLYCOSYLTRANSFERASE MRDB"/>
    <property type="match status" value="1"/>
</dbReference>
<dbReference type="EMBL" id="AP024169">
    <property type="protein sequence ID" value="BCN31204.1"/>
    <property type="molecule type" value="Genomic_DNA"/>
</dbReference>
<feature type="transmembrane region" description="Helical" evidence="6">
    <location>
        <begin position="311"/>
        <end position="335"/>
    </location>
</feature>
<accession>A0A7R7IDL5</accession>
<dbReference type="PANTHER" id="PTHR30474">
    <property type="entry name" value="CELL CYCLE PROTEIN"/>
    <property type="match status" value="1"/>
</dbReference>
<protein>
    <submittedName>
        <fullName evidence="7">Rod shape-determining protein RodA</fullName>
    </submittedName>
</protein>
<dbReference type="KEGG" id="ahb:bsdtb5_24990"/>
<keyword evidence="4 6" id="KW-1133">Transmembrane helix</keyword>
<feature type="transmembrane region" description="Helical" evidence="6">
    <location>
        <begin position="182"/>
        <end position="200"/>
    </location>
</feature>
<dbReference type="AlphaFoldDB" id="A0A7R7IDL5"/>
<reference evidence="7 8" key="1">
    <citation type="submission" date="2020-11" db="EMBL/GenBank/DDBJ databases">
        <title>Draft genome sequencing of a Lachnospiraceae strain isolated from anoxic soil subjected to BSD treatment.</title>
        <authorList>
            <person name="Uek A."/>
            <person name="Tonouchi A."/>
        </authorList>
    </citation>
    <scope>NUCLEOTIDE SEQUENCE [LARGE SCALE GENOMIC DNA]</scope>
    <source>
        <strain evidence="7 8">TB5</strain>
    </source>
</reference>
<feature type="transmembrane region" description="Helical" evidence="6">
    <location>
        <begin position="347"/>
        <end position="367"/>
    </location>
</feature>
<feature type="transmembrane region" description="Helical" evidence="6">
    <location>
        <begin position="76"/>
        <end position="92"/>
    </location>
</feature>
<keyword evidence="2 6" id="KW-0812">Transmembrane</keyword>
<evidence type="ECO:0000313" key="8">
    <source>
        <dbReference type="Proteomes" id="UP000595897"/>
    </source>
</evidence>
<dbReference type="GO" id="GO:0008360">
    <property type="term" value="P:regulation of cell shape"/>
    <property type="evidence" value="ECO:0007669"/>
    <property type="project" value="UniProtKB-KW"/>
</dbReference>
<feature type="transmembrane region" description="Helical" evidence="6">
    <location>
        <begin position="44"/>
        <end position="64"/>
    </location>
</feature>
<organism evidence="7 8">
    <name type="scientific">Anaeromicropila herbilytica</name>
    <dbReference type="NCBI Taxonomy" id="2785025"/>
    <lineage>
        <taxon>Bacteria</taxon>
        <taxon>Bacillati</taxon>
        <taxon>Bacillota</taxon>
        <taxon>Clostridia</taxon>
        <taxon>Lachnospirales</taxon>
        <taxon>Lachnospiraceae</taxon>
        <taxon>Anaeromicropila</taxon>
    </lineage>
</organism>
<comment type="subcellular location">
    <subcellularLocation>
        <location evidence="1">Membrane</location>
        <topology evidence="1">Multi-pass membrane protein</topology>
    </subcellularLocation>
</comment>
<dbReference type="GO" id="GO:0005886">
    <property type="term" value="C:plasma membrane"/>
    <property type="evidence" value="ECO:0007669"/>
    <property type="project" value="TreeGrafter"/>
</dbReference>
<dbReference type="GO" id="GO:0051301">
    <property type="term" value="P:cell division"/>
    <property type="evidence" value="ECO:0007669"/>
    <property type="project" value="InterPro"/>
</dbReference>
<name>A0A7R7IDL5_9FIRM</name>
<feature type="transmembrane region" description="Helical" evidence="6">
    <location>
        <begin position="12"/>
        <end position="32"/>
    </location>
</feature>
<sequence length="372" mass="41233">MFKLKQYDFRRYDYFLVILVIILSVSSVFFIHCVDVADGTTDNATKQIFGLVLGIFIVAIVSVIDYNFVIRFMWPMYAINLVLLILVRLIGVSSHGAKRWLNVGVQIQPSELSKIIMIICMAGLMSYFHEKINKLSSFLIISIAMGIPTFLILIQTNLSTSIVMAYIFVSMLFVAGLSYRVIAPILIILVPAVAGFFWYIQQPFQVLLKEYQLDRVIGFLNPEKYSSSIMYQQSNAVQAVGSGKLYGKIFENGVKIKGSNYVSEAHNDFIFSVIGEEAGFIGGCVIIALLAILIFKCMMIAKNAKDISGKLIATGVSSMFMIQVFVNIGVVTSILPNTGLPLPFVSYGLSSLLSSMLGIGLVLNVSLQRKRI</sequence>